<name>A0ABP8GW11_9ACTN</name>
<evidence type="ECO:0000313" key="1">
    <source>
        <dbReference type="EMBL" id="GAA4330767.1"/>
    </source>
</evidence>
<evidence type="ECO:0008006" key="3">
    <source>
        <dbReference type="Google" id="ProtNLM"/>
    </source>
</evidence>
<proteinExistence type="predicted"/>
<sequence length="59" mass="6249">MGRANVGLTELDAGKAAGSLRTDVDAHGVSLLIVYLSRLDRGWEGGQNPSRGVPCERLL</sequence>
<accession>A0ABP8GW11</accession>
<dbReference type="EMBL" id="BAABET010000010">
    <property type="protein sequence ID" value="GAA4330767.1"/>
    <property type="molecule type" value="Genomic_DNA"/>
</dbReference>
<comment type="caution">
    <text evidence="1">The sequence shown here is derived from an EMBL/GenBank/DDBJ whole genome shotgun (WGS) entry which is preliminary data.</text>
</comment>
<dbReference type="Proteomes" id="UP001501115">
    <property type="component" value="Unassembled WGS sequence"/>
</dbReference>
<evidence type="ECO:0000313" key="2">
    <source>
        <dbReference type="Proteomes" id="UP001501115"/>
    </source>
</evidence>
<keyword evidence="2" id="KW-1185">Reference proteome</keyword>
<organism evidence="1 2">
    <name type="scientific">Streptomyces venetus</name>
    <dbReference type="NCBI Taxonomy" id="1701086"/>
    <lineage>
        <taxon>Bacteria</taxon>
        <taxon>Bacillati</taxon>
        <taxon>Actinomycetota</taxon>
        <taxon>Actinomycetes</taxon>
        <taxon>Kitasatosporales</taxon>
        <taxon>Streptomycetaceae</taxon>
        <taxon>Streptomyces</taxon>
    </lineage>
</organism>
<protein>
    <recommendedName>
        <fullName evidence="3">Resolvase/invertase-type recombinase catalytic domain-containing protein</fullName>
    </recommendedName>
</protein>
<reference evidence="2" key="1">
    <citation type="journal article" date="2019" name="Int. J. Syst. Evol. Microbiol.">
        <title>The Global Catalogue of Microorganisms (GCM) 10K type strain sequencing project: providing services to taxonomists for standard genome sequencing and annotation.</title>
        <authorList>
            <consortium name="The Broad Institute Genomics Platform"/>
            <consortium name="The Broad Institute Genome Sequencing Center for Infectious Disease"/>
            <person name="Wu L."/>
            <person name="Ma J."/>
        </authorList>
    </citation>
    <scope>NUCLEOTIDE SEQUENCE [LARGE SCALE GENOMIC DNA]</scope>
    <source>
        <strain evidence="2">JCM 31290</strain>
    </source>
</reference>
<gene>
    <name evidence="1" type="ORF">GCM10023086_60680</name>
</gene>